<dbReference type="Pfam" id="PF01535">
    <property type="entry name" value="PPR"/>
    <property type="match status" value="4"/>
</dbReference>
<feature type="repeat" description="PPR" evidence="3">
    <location>
        <begin position="22"/>
        <end position="57"/>
    </location>
</feature>
<dbReference type="STRING" id="4540.A0A3L6S1G8"/>
<dbReference type="InterPro" id="IPR011990">
    <property type="entry name" value="TPR-like_helical_dom_sf"/>
</dbReference>
<dbReference type="Gene3D" id="1.25.40.10">
    <property type="entry name" value="Tetratricopeptide repeat domain"/>
    <property type="match status" value="2"/>
</dbReference>
<keyword evidence="2" id="KW-0809">Transit peptide</keyword>
<evidence type="ECO:0000256" key="2">
    <source>
        <dbReference type="ARBA" id="ARBA00022946"/>
    </source>
</evidence>
<dbReference type="Proteomes" id="UP000275267">
    <property type="component" value="Unassembled WGS sequence"/>
</dbReference>
<dbReference type="GO" id="GO:0003723">
    <property type="term" value="F:RNA binding"/>
    <property type="evidence" value="ECO:0007669"/>
    <property type="project" value="InterPro"/>
</dbReference>
<sequence length="255" mass="28175">MYAKCRRPADARRVFDRMPARDRVAWNALVAGYARNGLPEAAMEMVVRMQEEDGERPDSVTLVSVLPACASARALRACRQVHAFALRAGLDEPVNVSTEIIDAYCKNSVSWNAMIDGYAQSGNATEALALFKRMVKEGVDVTDATILAALQACGELGHLDEARHVHELLVRIGLKSNVSVMNALITTYSKCKRTDLAAQVFNELGNKKTRISWNAMILGFTQNGCSEDAYSLYHCDGQTFRTINEILMSVYHVLV</sequence>
<dbReference type="InterPro" id="IPR002885">
    <property type="entry name" value="PPR_rpt"/>
</dbReference>
<accession>A0A3L6S1G8</accession>
<feature type="repeat" description="PPR" evidence="3">
    <location>
        <begin position="107"/>
        <end position="141"/>
    </location>
</feature>
<gene>
    <name evidence="4" type="ORF">C2845_PM09G00550</name>
</gene>
<organism evidence="4 5">
    <name type="scientific">Panicum miliaceum</name>
    <name type="common">Proso millet</name>
    <name type="synonym">Broomcorn millet</name>
    <dbReference type="NCBI Taxonomy" id="4540"/>
    <lineage>
        <taxon>Eukaryota</taxon>
        <taxon>Viridiplantae</taxon>
        <taxon>Streptophyta</taxon>
        <taxon>Embryophyta</taxon>
        <taxon>Tracheophyta</taxon>
        <taxon>Spermatophyta</taxon>
        <taxon>Magnoliopsida</taxon>
        <taxon>Liliopsida</taxon>
        <taxon>Poales</taxon>
        <taxon>Poaceae</taxon>
        <taxon>PACMAD clade</taxon>
        <taxon>Panicoideae</taxon>
        <taxon>Panicodae</taxon>
        <taxon>Paniceae</taxon>
        <taxon>Panicinae</taxon>
        <taxon>Panicum</taxon>
        <taxon>Panicum sect. Panicum</taxon>
    </lineage>
</organism>
<dbReference type="PANTHER" id="PTHR47926">
    <property type="entry name" value="PENTATRICOPEPTIDE REPEAT-CONTAINING PROTEIN"/>
    <property type="match status" value="1"/>
</dbReference>
<protein>
    <submittedName>
        <fullName evidence="4">Pentatricopeptide repeat-containing protein</fullName>
    </submittedName>
</protein>
<dbReference type="PROSITE" id="PS51375">
    <property type="entry name" value="PPR"/>
    <property type="match status" value="2"/>
</dbReference>
<dbReference type="InterPro" id="IPR046960">
    <property type="entry name" value="PPR_At4g14850-like_plant"/>
</dbReference>
<dbReference type="OrthoDB" id="185373at2759"/>
<dbReference type="GO" id="GO:0009451">
    <property type="term" value="P:RNA modification"/>
    <property type="evidence" value="ECO:0007669"/>
    <property type="project" value="InterPro"/>
</dbReference>
<name>A0A3L6S1G8_PANMI</name>
<evidence type="ECO:0000313" key="4">
    <source>
        <dbReference type="EMBL" id="RLN12238.1"/>
    </source>
</evidence>
<evidence type="ECO:0000313" key="5">
    <source>
        <dbReference type="Proteomes" id="UP000275267"/>
    </source>
</evidence>
<dbReference type="NCBIfam" id="TIGR00756">
    <property type="entry name" value="PPR"/>
    <property type="match status" value="2"/>
</dbReference>
<dbReference type="AlphaFoldDB" id="A0A3L6S1G8"/>
<evidence type="ECO:0000256" key="3">
    <source>
        <dbReference type="PROSITE-ProRule" id="PRU00708"/>
    </source>
</evidence>
<evidence type="ECO:0000256" key="1">
    <source>
        <dbReference type="ARBA" id="ARBA00022737"/>
    </source>
</evidence>
<keyword evidence="1" id="KW-0677">Repeat</keyword>
<dbReference type="EMBL" id="PQIB02000006">
    <property type="protein sequence ID" value="RLN12238.1"/>
    <property type="molecule type" value="Genomic_DNA"/>
</dbReference>
<reference evidence="5" key="1">
    <citation type="journal article" date="2019" name="Nat. Commun.">
        <title>The genome of broomcorn millet.</title>
        <authorList>
            <person name="Zou C."/>
            <person name="Miki D."/>
            <person name="Li D."/>
            <person name="Tang Q."/>
            <person name="Xiao L."/>
            <person name="Rajput S."/>
            <person name="Deng P."/>
            <person name="Jia W."/>
            <person name="Huang R."/>
            <person name="Zhang M."/>
            <person name="Sun Y."/>
            <person name="Hu J."/>
            <person name="Fu X."/>
            <person name="Schnable P.S."/>
            <person name="Li F."/>
            <person name="Zhang H."/>
            <person name="Feng B."/>
            <person name="Zhu X."/>
            <person name="Liu R."/>
            <person name="Schnable J.C."/>
            <person name="Zhu J.-K."/>
            <person name="Zhang H."/>
        </authorList>
    </citation>
    <scope>NUCLEOTIDE SEQUENCE [LARGE SCALE GENOMIC DNA]</scope>
</reference>
<keyword evidence="5" id="KW-1185">Reference proteome</keyword>
<proteinExistence type="predicted"/>
<comment type="caution">
    <text evidence="4">The sequence shown here is derived from an EMBL/GenBank/DDBJ whole genome shotgun (WGS) entry which is preliminary data.</text>
</comment>